<dbReference type="EMBL" id="JBEPSN010000005">
    <property type="protein sequence ID" value="MET4540411.1"/>
    <property type="molecule type" value="Genomic_DNA"/>
</dbReference>
<comment type="caution">
    <text evidence="4">The sequence shown here is derived from an EMBL/GenBank/DDBJ whole genome shotgun (WGS) entry which is preliminary data.</text>
</comment>
<evidence type="ECO:0000313" key="4">
    <source>
        <dbReference type="EMBL" id="MET4540411.1"/>
    </source>
</evidence>
<keyword evidence="1" id="KW-0560">Oxidoreductase</keyword>
<sequence length="706" mass="74373">MDTPSIESITSPEPHPAAPAPASAPNTAPATAPRTAPARIALVGVHGFGTHHLHNLHRLSAQGVVELVAVADPNPPSAGALPGTTAVHATLDDLLAGDHHPDVIIVATPIQTHAPLALSVLASHSHLYLEKPPVASMKDFLRLKESATAAGRSVQIGFQSLGSHALAALEQLANGKATEELPGIGTLKGISATGRWVRDRAYYKRSRWAGKRSLDGVDVVDGVATNPLAHAIATALRIAGAREAEDLAFVDTDLYRANDIEADDTSVIRMRTVNGLPITCALTLCATESVEPYVTLHGTEGTAVFHYTEDRVTVRTEAGETTHVFGRDDLTENLLQHLSEGTALLSPLDHSGAFMRVLEAIRTAEAPALIPSEFVTWVGSGDQAHAVIPNIEDILERATLSHATFSELGLPWARPDAAGSEALFAPAADSEGAGVGDPSEEAPNAVFRRGGDLDTALSPRPYLHPVTTRGGIVVTEHLASDHVWHLGAGFALQDVNGSNFWGGRSYRRSAGKYVDLNDHGRIGIAEVTHGPDHSTADLHWLAADGGLLLEERRTFRRSLITPRTWRLDITTELTAVVDASLGSPGSHGAAGSGYGGFFWRLPVNASPRVFSSTAEGEPAVHGSVTPWLAWTGEFDGGPATLVFGAPSESPDPWFVRCSGYPAVGSALAWDTAVELAAGGSLTRSVTVWISDGVLGTPDIEDLVSAR</sequence>
<dbReference type="SUPFAM" id="SSF51735">
    <property type="entry name" value="NAD(P)-binding Rossmann-fold domains"/>
    <property type="match status" value="1"/>
</dbReference>
<dbReference type="Pfam" id="PF14100">
    <property type="entry name" value="DUF6807"/>
    <property type="match status" value="1"/>
</dbReference>
<dbReference type="InterPro" id="IPR029475">
    <property type="entry name" value="DUF6807"/>
</dbReference>
<feature type="region of interest" description="Disordered" evidence="2">
    <location>
        <begin position="1"/>
        <end position="34"/>
    </location>
</feature>
<reference evidence="4 5" key="1">
    <citation type="submission" date="2024-06" db="EMBL/GenBank/DDBJ databases">
        <title>Sorghum-associated microbial communities from plants grown in Nebraska, USA.</title>
        <authorList>
            <person name="Schachtman D."/>
        </authorList>
    </citation>
    <scope>NUCLEOTIDE SEQUENCE [LARGE SCALE GENOMIC DNA]</scope>
    <source>
        <strain evidence="4 5">3552</strain>
    </source>
</reference>
<name>A0ABV2P6L6_9MICC</name>
<dbReference type="RefSeq" id="WP_354229431.1">
    <property type="nucleotide sequence ID" value="NZ_JBEPSN010000005.1"/>
</dbReference>
<dbReference type="PANTHER" id="PTHR43818">
    <property type="entry name" value="BCDNA.GH03377"/>
    <property type="match status" value="1"/>
</dbReference>
<dbReference type="Proteomes" id="UP001549307">
    <property type="component" value="Unassembled WGS sequence"/>
</dbReference>
<dbReference type="Gene3D" id="3.30.360.10">
    <property type="entry name" value="Dihydrodipicolinate Reductase, domain 2"/>
    <property type="match status" value="1"/>
</dbReference>
<protein>
    <submittedName>
        <fullName evidence="4">Dehydrogenase</fullName>
    </submittedName>
</protein>
<dbReference type="InterPro" id="IPR036291">
    <property type="entry name" value="NAD(P)-bd_dom_sf"/>
</dbReference>
<dbReference type="PANTHER" id="PTHR43818:SF11">
    <property type="entry name" value="BCDNA.GH03377"/>
    <property type="match status" value="1"/>
</dbReference>
<dbReference type="GeneID" id="92753139"/>
<evidence type="ECO:0000256" key="1">
    <source>
        <dbReference type="ARBA" id="ARBA00023002"/>
    </source>
</evidence>
<dbReference type="InterPro" id="IPR050463">
    <property type="entry name" value="Gfo/Idh/MocA_oxidrdct_glycsds"/>
</dbReference>
<evidence type="ECO:0000256" key="2">
    <source>
        <dbReference type="SAM" id="MobiDB-lite"/>
    </source>
</evidence>
<organism evidence="4 5">
    <name type="scientific">Arthrobacter bambusae</name>
    <dbReference type="NCBI Taxonomy" id="1338426"/>
    <lineage>
        <taxon>Bacteria</taxon>
        <taxon>Bacillati</taxon>
        <taxon>Actinomycetota</taxon>
        <taxon>Actinomycetes</taxon>
        <taxon>Micrococcales</taxon>
        <taxon>Micrococcaceae</taxon>
        <taxon>Arthrobacter</taxon>
    </lineage>
</organism>
<feature type="domain" description="Gfo/Idh/MocA-like oxidoreductase N-terminal" evidence="3">
    <location>
        <begin position="39"/>
        <end position="158"/>
    </location>
</feature>
<dbReference type="SUPFAM" id="SSF55347">
    <property type="entry name" value="Glyceraldehyde-3-phosphate dehydrogenase-like, C-terminal domain"/>
    <property type="match status" value="1"/>
</dbReference>
<feature type="compositionally biased region" description="Polar residues" evidence="2">
    <location>
        <begin position="1"/>
        <end position="11"/>
    </location>
</feature>
<dbReference type="Pfam" id="PF01408">
    <property type="entry name" value="GFO_IDH_MocA"/>
    <property type="match status" value="1"/>
</dbReference>
<evidence type="ECO:0000259" key="3">
    <source>
        <dbReference type="Pfam" id="PF01408"/>
    </source>
</evidence>
<dbReference type="Gene3D" id="3.40.50.720">
    <property type="entry name" value="NAD(P)-binding Rossmann-like Domain"/>
    <property type="match status" value="1"/>
</dbReference>
<keyword evidence="5" id="KW-1185">Reference proteome</keyword>
<gene>
    <name evidence="4" type="ORF">ABIE37_002198</name>
</gene>
<proteinExistence type="predicted"/>
<evidence type="ECO:0000313" key="5">
    <source>
        <dbReference type="Proteomes" id="UP001549307"/>
    </source>
</evidence>
<accession>A0ABV2P6L6</accession>
<dbReference type="InterPro" id="IPR000683">
    <property type="entry name" value="Gfo/Idh/MocA-like_OxRdtase_N"/>
</dbReference>
<feature type="compositionally biased region" description="Low complexity" evidence="2">
    <location>
        <begin position="20"/>
        <end position="34"/>
    </location>
</feature>